<organism evidence="1 2">
    <name type="scientific">Pocillopora meandrina</name>
    <dbReference type="NCBI Taxonomy" id="46732"/>
    <lineage>
        <taxon>Eukaryota</taxon>
        <taxon>Metazoa</taxon>
        <taxon>Cnidaria</taxon>
        <taxon>Anthozoa</taxon>
        <taxon>Hexacorallia</taxon>
        <taxon>Scleractinia</taxon>
        <taxon>Astrocoeniina</taxon>
        <taxon>Pocilloporidae</taxon>
        <taxon>Pocillopora</taxon>
    </lineage>
</organism>
<evidence type="ECO:0000313" key="1">
    <source>
        <dbReference type="EMBL" id="CAH3116388.1"/>
    </source>
</evidence>
<comment type="caution">
    <text evidence="1">The sequence shown here is derived from an EMBL/GenBank/DDBJ whole genome shotgun (WGS) entry which is preliminary data.</text>
</comment>
<reference evidence="1 2" key="1">
    <citation type="submission" date="2022-05" db="EMBL/GenBank/DDBJ databases">
        <authorList>
            <consortium name="Genoscope - CEA"/>
            <person name="William W."/>
        </authorList>
    </citation>
    <scope>NUCLEOTIDE SEQUENCE [LARGE SCALE GENOMIC DNA]</scope>
</reference>
<gene>
    <name evidence="1" type="ORF">PMEA_00006408</name>
</gene>
<dbReference type="Proteomes" id="UP001159428">
    <property type="component" value="Unassembled WGS sequence"/>
</dbReference>
<dbReference type="AlphaFoldDB" id="A0AAU9WJT7"/>
<dbReference type="EMBL" id="CALNXJ010000015">
    <property type="protein sequence ID" value="CAH3116388.1"/>
    <property type="molecule type" value="Genomic_DNA"/>
</dbReference>
<accession>A0AAU9WJT7</accession>
<protein>
    <submittedName>
        <fullName evidence="1">Uncharacterized protein</fullName>
    </submittedName>
</protein>
<name>A0AAU9WJT7_9CNID</name>
<sequence>MEPSPSHLCSYALPLSFRELDVDPEHSSPKFVTSIPHTVSHIQYLYLFAVPSGCVTPAW</sequence>
<proteinExistence type="predicted"/>
<evidence type="ECO:0000313" key="2">
    <source>
        <dbReference type="Proteomes" id="UP001159428"/>
    </source>
</evidence>
<keyword evidence="2" id="KW-1185">Reference proteome</keyword>